<dbReference type="EMBL" id="JAKGUD010000001">
    <property type="protein sequence ID" value="MCF4141520.1"/>
    <property type="molecule type" value="Genomic_DNA"/>
</dbReference>
<comment type="subunit">
    <text evidence="4">Homodimer; the beta-strands of each monomer intercalate to form a hydrophobic core, while the alpha-helices form wings that extend away from the core.</text>
</comment>
<proteinExistence type="inferred from homology"/>
<dbReference type="PANTHER" id="PTHR34984">
    <property type="entry name" value="CARBON STORAGE REGULATOR"/>
    <property type="match status" value="1"/>
</dbReference>
<dbReference type="Pfam" id="PF02599">
    <property type="entry name" value="CsrA"/>
    <property type="match status" value="1"/>
</dbReference>
<evidence type="ECO:0000313" key="5">
    <source>
        <dbReference type="EMBL" id="MCF4141520.1"/>
    </source>
</evidence>
<evidence type="ECO:0000256" key="4">
    <source>
        <dbReference type="HAMAP-Rule" id="MF_00167"/>
    </source>
</evidence>
<dbReference type="Gene3D" id="2.60.40.4380">
    <property type="entry name" value="Translational regulator CsrA"/>
    <property type="match status" value="1"/>
</dbReference>
<protein>
    <recommendedName>
        <fullName evidence="4">Translational regulator CsrA</fullName>
    </recommendedName>
</protein>
<dbReference type="PANTHER" id="PTHR34984:SF1">
    <property type="entry name" value="CARBON STORAGE REGULATOR"/>
    <property type="match status" value="1"/>
</dbReference>
<evidence type="ECO:0000256" key="2">
    <source>
        <dbReference type="ARBA" id="ARBA00022845"/>
    </source>
</evidence>
<evidence type="ECO:0000313" key="6">
    <source>
        <dbReference type="Proteomes" id="UP001200430"/>
    </source>
</evidence>
<dbReference type="RefSeq" id="WP_236097965.1">
    <property type="nucleotide sequence ID" value="NZ_JAKGUD010000001.1"/>
</dbReference>
<dbReference type="NCBIfam" id="TIGR00202">
    <property type="entry name" value="csrA"/>
    <property type="match status" value="1"/>
</dbReference>
<sequence length="84" mass="9507">MLVLSRRPGDSIVIDDRIVVTVLEIKGDTLKLGIDAPTDISIWRSEVLEDIKAQNRLAAEVEKEGNRDVLRIGELLLNKKREKE</sequence>
<dbReference type="HAMAP" id="MF_00167">
    <property type="entry name" value="CsrA"/>
    <property type="match status" value="1"/>
</dbReference>
<keyword evidence="1 4" id="KW-0963">Cytoplasm</keyword>
<evidence type="ECO:0000256" key="1">
    <source>
        <dbReference type="ARBA" id="ARBA00022490"/>
    </source>
</evidence>
<evidence type="ECO:0000256" key="3">
    <source>
        <dbReference type="ARBA" id="ARBA00022884"/>
    </source>
</evidence>
<comment type="function">
    <text evidence="4">A translational regulator that binds mRNA to regulate translation initiation and/or mRNA stability. Usually binds in the 5'-UTR at or near the Shine-Dalgarno sequence preventing ribosome-binding, thus repressing translation. Its main target seems to be the major flagellin gene, while its function is anatagonized by FliW.</text>
</comment>
<accession>A0ABS9EJY3</accession>
<name>A0ABS9EJY3_9BACT</name>
<comment type="caution">
    <text evidence="5">The sequence shown here is derived from an EMBL/GenBank/DDBJ whole genome shotgun (WGS) entry which is preliminary data.</text>
</comment>
<keyword evidence="4" id="KW-0678">Repressor</keyword>
<keyword evidence="6" id="KW-1185">Reference proteome</keyword>
<organism evidence="5 6">
    <name type="scientific">Dethiosulfovibrio marinus</name>
    <dbReference type="NCBI Taxonomy" id="133532"/>
    <lineage>
        <taxon>Bacteria</taxon>
        <taxon>Thermotogati</taxon>
        <taxon>Synergistota</taxon>
        <taxon>Synergistia</taxon>
        <taxon>Synergistales</taxon>
        <taxon>Dethiosulfovibrionaceae</taxon>
        <taxon>Dethiosulfovibrio</taxon>
    </lineage>
</organism>
<reference evidence="5 6" key="1">
    <citation type="submission" date="2022-01" db="EMBL/GenBank/DDBJ databases">
        <title>Dethiosulfovibrio faecalis sp. nov., a novel proteolytic, non-sulfur-reducing bacterium isolated from a marine aquaculture solid waste bioreactor.</title>
        <authorList>
            <person name="Grabowski S."/>
            <person name="Apolinario E."/>
            <person name="Schneider N."/>
            <person name="Marshall C.W."/>
            <person name="Sowers K.R."/>
        </authorList>
    </citation>
    <scope>NUCLEOTIDE SEQUENCE [LARGE SCALE GENOMIC DNA]</scope>
    <source>
        <strain evidence="5 6">DSM 12537</strain>
    </source>
</reference>
<gene>
    <name evidence="4 5" type="primary">csrA</name>
    <name evidence="5" type="ORF">L2W38_01640</name>
</gene>
<keyword evidence="4" id="KW-1005">Bacterial flagellum biogenesis</keyword>
<comment type="subcellular location">
    <subcellularLocation>
        <location evidence="4">Cytoplasm</location>
    </subcellularLocation>
</comment>
<dbReference type="InterPro" id="IPR003751">
    <property type="entry name" value="CsrA"/>
</dbReference>
<dbReference type="Proteomes" id="UP001200430">
    <property type="component" value="Unassembled WGS sequence"/>
</dbReference>
<comment type="similarity">
    <text evidence="4">Belongs to the CsrA/RsmA family.</text>
</comment>
<keyword evidence="2 4" id="KW-0810">Translation regulation</keyword>
<keyword evidence="3 4" id="KW-0694">RNA-binding</keyword>
<dbReference type="InterPro" id="IPR036107">
    <property type="entry name" value="CsrA_sf"/>
</dbReference>
<dbReference type="NCBIfam" id="NF002469">
    <property type="entry name" value="PRK01712.1"/>
    <property type="match status" value="1"/>
</dbReference>
<dbReference type="SUPFAM" id="SSF117130">
    <property type="entry name" value="CsrA-like"/>
    <property type="match status" value="1"/>
</dbReference>